<dbReference type="PANTHER" id="PTHR23083">
    <property type="entry name" value="TETRATRICOPEPTIDE REPEAT PROTEIN, TPR"/>
    <property type="match status" value="1"/>
</dbReference>
<sequence length="192" mass="21759">MSKLKGVRLQGEIDKYRMEGQWRKVFELLPSVSAKGSNLEHMSNFYTGEVMLELFMENGKAVSNPDPKYAVELQSIKKYLLAVFDSAEVKPEVALESNLLLSKLYFVSAKYEDALTALSKAKLEQLDAKFTSLRTLRLVAEAYSLKGTCLETDPPKLANRHQRSARQEKILDCFLNSTKLSTAYVKVLQLRD</sequence>
<dbReference type="PANTHER" id="PTHR23083:SF464">
    <property type="entry name" value="TETRATRICOPEPTIDE REPEAT DOMAIN 7, ISOFORM A"/>
    <property type="match status" value="1"/>
</dbReference>
<dbReference type="GO" id="GO:0046854">
    <property type="term" value="P:phosphatidylinositol phosphate biosynthetic process"/>
    <property type="evidence" value="ECO:0007669"/>
    <property type="project" value="TreeGrafter"/>
</dbReference>
<reference evidence="4" key="1">
    <citation type="submission" date="2016-06" db="UniProtKB">
        <authorList>
            <consortium name="WormBaseParasite"/>
        </authorList>
    </citation>
    <scope>IDENTIFICATION</scope>
</reference>
<dbReference type="GO" id="GO:0005886">
    <property type="term" value="C:plasma membrane"/>
    <property type="evidence" value="ECO:0007669"/>
    <property type="project" value="TreeGrafter"/>
</dbReference>
<proteinExistence type="predicted"/>
<dbReference type="InterPro" id="IPR051722">
    <property type="entry name" value="Endocytosis_PI4K-reg_protein"/>
</dbReference>
<reference evidence="2 3" key="2">
    <citation type="submission" date="2018-11" db="EMBL/GenBank/DDBJ databases">
        <authorList>
            <consortium name="Pathogen Informatics"/>
        </authorList>
    </citation>
    <scope>NUCLEOTIDE SEQUENCE [LARGE SCALE GENOMIC DNA]</scope>
</reference>
<organism evidence="4">
    <name type="scientific">Soboliphyme baturini</name>
    <dbReference type="NCBI Taxonomy" id="241478"/>
    <lineage>
        <taxon>Eukaryota</taxon>
        <taxon>Metazoa</taxon>
        <taxon>Ecdysozoa</taxon>
        <taxon>Nematoda</taxon>
        <taxon>Enoplea</taxon>
        <taxon>Dorylaimia</taxon>
        <taxon>Dioctophymatida</taxon>
        <taxon>Dioctophymatoidea</taxon>
        <taxon>Soboliphymatidae</taxon>
        <taxon>Soboliphyme</taxon>
    </lineage>
</organism>
<dbReference type="InterPro" id="IPR045819">
    <property type="entry name" value="TTC7_N"/>
</dbReference>
<dbReference type="Proteomes" id="UP000270296">
    <property type="component" value="Unassembled WGS sequence"/>
</dbReference>
<name>A0A183J8J9_9BILA</name>
<dbReference type="Pfam" id="PF19440">
    <property type="entry name" value="TTC7_N"/>
    <property type="match status" value="1"/>
</dbReference>
<dbReference type="EMBL" id="UZAM01017182">
    <property type="protein sequence ID" value="VDP46294.1"/>
    <property type="molecule type" value="Genomic_DNA"/>
</dbReference>
<dbReference type="OrthoDB" id="29013at2759"/>
<dbReference type="GO" id="GO:0072659">
    <property type="term" value="P:protein localization to plasma membrane"/>
    <property type="evidence" value="ECO:0007669"/>
    <property type="project" value="TreeGrafter"/>
</dbReference>
<accession>A0A183J8J9</accession>
<evidence type="ECO:0000313" key="2">
    <source>
        <dbReference type="EMBL" id="VDP46294.1"/>
    </source>
</evidence>
<dbReference type="WBParaSite" id="SBAD_0001260201-mRNA-1">
    <property type="protein sequence ID" value="SBAD_0001260201-mRNA-1"/>
    <property type="gene ID" value="SBAD_0001260201"/>
</dbReference>
<protein>
    <submittedName>
        <fullName evidence="4">TTC7_N domain-containing protein</fullName>
    </submittedName>
</protein>
<dbReference type="AlphaFoldDB" id="A0A183J8J9"/>
<gene>
    <name evidence="2" type="ORF">SBAD_LOCUS12197</name>
</gene>
<feature type="domain" description="Tetratricopeptide repeat protein 7 N-terminal" evidence="1">
    <location>
        <begin position="3"/>
        <end position="185"/>
    </location>
</feature>
<keyword evidence="3" id="KW-1185">Reference proteome</keyword>
<evidence type="ECO:0000259" key="1">
    <source>
        <dbReference type="Pfam" id="PF19440"/>
    </source>
</evidence>
<evidence type="ECO:0000313" key="3">
    <source>
        <dbReference type="Proteomes" id="UP000270296"/>
    </source>
</evidence>
<evidence type="ECO:0000313" key="4">
    <source>
        <dbReference type="WBParaSite" id="SBAD_0001260201-mRNA-1"/>
    </source>
</evidence>